<name>A0A1X2I2J6_9FUNG</name>
<organism evidence="2 3">
    <name type="scientific">Absidia repens</name>
    <dbReference type="NCBI Taxonomy" id="90262"/>
    <lineage>
        <taxon>Eukaryota</taxon>
        <taxon>Fungi</taxon>
        <taxon>Fungi incertae sedis</taxon>
        <taxon>Mucoromycota</taxon>
        <taxon>Mucoromycotina</taxon>
        <taxon>Mucoromycetes</taxon>
        <taxon>Mucorales</taxon>
        <taxon>Cunninghamellaceae</taxon>
        <taxon>Absidia</taxon>
    </lineage>
</organism>
<feature type="transmembrane region" description="Helical" evidence="1">
    <location>
        <begin position="21"/>
        <end position="43"/>
    </location>
</feature>
<keyword evidence="3" id="KW-1185">Reference proteome</keyword>
<comment type="caution">
    <text evidence="2">The sequence shown here is derived from an EMBL/GenBank/DDBJ whole genome shotgun (WGS) entry which is preliminary data.</text>
</comment>
<keyword evidence="1" id="KW-1133">Transmembrane helix</keyword>
<evidence type="ECO:0000256" key="1">
    <source>
        <dbReference type="SAM" id="Phobius"/>
    </source>
</evidence>
<gene>
    <name evidence="2" type="ORF">BCR42DRAFT_425195</name>
</gene>
<dbReference type="EMBL" id="MCGE01000032">
    <property type="protein sequence ID" value="ORZ08089.1"/>
    <property type="molecule type" value="Genomic_DNA"/>
</dbReference>
<dbReference type="AlphaFoldDB" id="A0A1X2I2J6"/>
<sequence>MYTRKLQENETQRYFIWTHTFLYSHLGSPVCLTYFCLLSQLPFPFIPIYFTSLPNFILPSSKTILHSVSNSS</sequence>
<evidence type="ECO:0000313" key="2">
    <source>
        <dbReference type="EMBL" id="ORZ08089.1"/>
    </source>
</evidence>
<accession>A0A1X2I2J6</accession>
<reference evidence="2 3" key="1">
    <citation type="submission" date="2016-07" db="EMBL/GenBank/DDBJ databases">
        <title>Pervasive Adenine N6-methylation of Active Genes in Fungi.</title>
        <authorList>
            <consortium name="DOE Joint Genome Institute"/>
            <person name="Mondo S.J."/>
            <person name="Dannebaum R.O."/>
            <person name="Kuo R.C."/>
            <person name="Labutti K."/>
            <person name="Haridas S."/>
            <person name="Kuo A."/>
            <person name="Salamov A."/>
            <person name="Ahrendt S.R."/>
            <person name="Lipzen A."/>
            <person name="Sullivan W."/>
            <person name="Andreopoulos W.B."/>
            <person name="Clum A."/>
            <person name="Lindquist E."/>
            <person name="Daum C."/>
            <person name="Ramamoorthy G.K."/>
            <person name="Gryganskyi A."/>
            <person name="Culley D."/>
            <person name="Magnuson J.K."/>
            <person name="James T.Y."/>
            <person name="O'Malley M.A."/>
            <person name="Stajich J.E."/>
            <person name="Spatafora J.W."/>
            <person name="Visel A."/>
            <person name="Grigoriev I.V."/>
        </authorList>
    </citation>
    <scope>NUCLEOTIDE SEQUENCE [LARGE SCALE GENOMIC DNA]</scope>
    <source>
        <strain evidence="2 3">NRRL 1336</strain>
    </source>
</reference>
<dbReference type="Proteomes" id="UP000193560">
    <property type="component" value="Unassembled WGS sequence"/>
</dbReference>
<keyword evidence="1" id="KW-0812">Transmembrane</keyword>
<proteinExistence type="predicted"/>
<protein>
    <submittedName>
        <fullName evidence="2">Uncharacterized protein</fullName>
    </submittedName>
</protein>
<evidence type="ECO:0000313" key="3">
    <source>
        <dbReference type="Proteomes" id="UP000193560"/>
    </source>
</evidence>
<keyword evidence="1" id="KW-0472">Membrane</keyword>